<evidence type="ECO:0000259" key="12">
    <source>
        <dbReference type="Pfam" id="PF16327"/>
    </source>
</evidence>
<keyword evidence="14" id="KW-1185">Reference proteome</keyword>
<comment type="caution">
    <text evidence="13">The sequence shown here is derived from an EMBL/GenBank/DDBJ whole genome shotgun (WGS) entry which is preliminary data.</text>
</comment>
<dbReference type="InterPro" id="IPR032523">
    <property type="entry name" value="CcmF_C"/>
</dbReference>
<keyword evidence="3" id="KW-1003">Cell membrane</keyword>
<feature type="transmembrane region" description="Helical" evidence="10">
    <location>
        <begin position="96"/>
        <end position="114"/>
    </location>
</feature>
<evidence type="ECO:0000256" key="10">
    <source>
        <dbReference type="SAM" id="Phobius"/>
    </source>
</evidence>
<feature type="transmembrane region" description="Helical" evidence="10">
    <location>
        <begin position="621"/>
        <end position="641"/>
    </location>
</feature>
<evidence type="ECO:0000256" key="8">
    <source>
        <dbReference type="ARBA" id="ARBA00023136"/>
    </source>
</evidence>
<evidence type="ECO:0000256" key="1">
    <source>
        <dbReference type="ARBA" id="ARBA00004429"/>
    </source>
</evidence>
<sequence>MIVEIGAFALAFALALSLAQAILSAVARVRRSSVLAGAGQGAAIAAFIALAIAFASLMYAFVVSDFSVANVAANSHTAKPLLYRVAGTWGSHEGSMMLWCLALTGCGAAVAAFGRDLPAGLKSLTITVQGLLGVVFLAYTVFASNPFVRIANPPVEGRSLNPLLQDPALAFHPPALYLGYVGMSVVFSFAVAALIEGRVDAAWARWVRPWTLAAWAALTVGITLGAFWAYYELGWGGWWFWDPVENASFMPWLIGAALLHSAIVTEKRGALTGWTVFLALAAFSFSMLGAFLVRSGVLTSVHAFAVDPTRGVLLLMILGVTAGASFALFAWRAPTLSRGGLFAPISRESALVLNNILLAAATTTVLLGTLYPLIREAATGEAISVGPPFFNLTFMPLMAALILILPAGPLLAWKRGDLQGVIQRLWVAALIALACGLAAFALISPRKAFSAAGVAMGAWLILGALVELAERTRAFRVSAGESWRRFVGLPRGAWGMTLAHLGLGVFVLGACFETGWKVEAAQTLPIGGRLALGEYSLVLDDIRGVDGPNYEAERGLMRAFKGEKLICEPTPERRLYSTGGQTTSEVSICTRGLDHLYVVLGERRDAAGQPVWLVRAYWNPLALLIFLGPAIMAVGGLVSLSDRRMRLAAGRRLVEAAA</sequence>
<keyword evidence="4" id="KW-0997">Cell inner membrane</keyword>
<dbReference type="NCBIfam" id="NF007691">
    <property type="entry name" value="PRK10369.1"/>
    <property type="match status" value="1"/>
</dbReference>
<feature type="transmembrane region" description="Helical" evidence="10">
    <location>
        <begin position="449"/>
        <end position="468"/>
    </location>
</feature>
<dbReference type="Pfam" id="PF01578">
    <property type="entry name" value="Cytochrom_C_asm"/>
    <property type="match status" value="1"/>
</dbReference>
<feature type="domain" description="Cytochrome c assembly protein" evidence="11">
    <location>
        <begin position="89"/>
        <end position="295"/>
    </location>
</feature>
<comment type="function">
    <text evidence="9">Required for the biogenesis of c-type cytochromes. Possible subunit of a heme lyase.</text>
</comment>
<evidence type="ECO:0000256" key="2">
    <source>
        <dbReference type="ARBA" id="ARBA00009186"/>
    </source>
</evidence>
<name>A0ABV2EER3_9CAUL</name>
<dbReference type="PRINTS" id="PR01410">
    <property type="entry name" value="CCBIOGENESIS"/>
</dbReference>
<feature type="domain" description="Cytochrome c-type biogenesis protein CcmF C-terminal" evidence="12">
    <location>
        <begin position="315"/>
        <end position="643"/>
    </location>
</feature>
<feature type="transmembrane region" description="Helical" evidence="10">
    <location>
        <begin position="352"/>
        <end position="374"/>
    </location>
</feature>
<comment type="subcellular location">
    <subcellularLocation>
        <location evidence="1">Cell inner membrane</location>
        <topology evidence="1">Multi-pass membrane protein</topology>
    </subcellularLocation>
</comment>
<evidence type="ECO:0000313" key="13">
    <source>
        <dbReference type="EMBL" id="MET3525432.1"/>
    </source>
</evidence>
<dbReference type="EMBL" id="JBEPLU010000001">
    <property type="protein sequence ID" value="MET3525432.1"/>
    <property type="molecule type" value="Genomic_DNA"/>
</dbReference>
<feature type="transmembrane region" description="Helical" evidence="10">
    <location>
        <begin position="126"/>
        <end position="148"/>
    </location>
</feature>
<evidence type="ECO:0000256" key="4">
    <source>
        <dbReference type="ARBA" id="ARBA00022519"/>
    </source>
</evidence>
<feature type="transmembrane region" description="Helical" evidence="10">
    <location>
        <begin position="41"/>
        <end position="62"/>
    </location>
</feature>
<evidence type="ECO:0000313" key="14">
    <source>
        <dbReference type="Proteomes" id="UP001549110"/>
    </source>
</evidence>
<feature type="transmembrane region" description="Helical" evidence="10">
    <location>
        <begin position="207"/>
        <end position="229"/>
    </location>
</feature>
<dbReference type="PANTHER" id="PTHR43653:SF1">
    <property type="entry name" value="CYTOCHROME C-TYPE BIOGENESIS PROTEIN CCMF"/>
    <property type="match status" value="1"/>
</dbReference>
<protein>
    <submittedName>
        <fullName evidence="13">Cytochrome c-type biogenesis protein CcmF</fullName>
    </submittedName>
</protein>
<accession>A0ABV2EER3</accession>
<gene>
    <name evidence="13" type="ORF">ABID41_000527</name>
</gene>
<evidence type="ECO:0000259" key="11">
    <source>
        <dbReference type="Pfam" id="PF01578"/>
    </source>
</evidence>
<feature type="transmembrane region" description="Helical" evidence="10">
    <location>
        <begin position="175"/>
        <end position="195"/>
    </location>
</feature>
<dbReference type="Pfam" id="PF16327">
    <property type="entry name" value="CcmF_C"/>
    <property type="match status" value="1"/>
</dbReference>
<proteinExistence type="inferred from homology"/>
<feature type="transmembrane region" description="Helical" evidence="10">
    <location>
        <begin position="249"/>
        <end position="265"/>
    </location>
</feature>
<feature type="transmembrane region" description="Helical" evidence="10">
    <location>
        <begin position="489"/>
        <end position="510"/>
    </location>
</feature>
<keyword evidence="5 10" id="KW-0812">Transmembrane</keyword>
<organism evidence="13 14">
    <name type="scientific">Phenylobacterium koreense</name>
    <dbReference type="NCBI Taxonomy" id="266125"/>
    <lineage>
        <taxon>Bacteria</taxon>
        <taxon>Pseudomonadati</taxon>
        <taxon>Pseudomonadota</taxon>
        <taxon>Alphaproteobacteria</taxon>
        <taxon>Caulobacterales</taxon>
        <taxon>Caulobacteraceae</taxon>
        <taxon>Phenylobacterium</taxon>
    </lineage>
</organism>
<feature type="transmembrane region" description="Helical" evidence="10">
    <location>
        <begin position="425"/>
        <end position="443"/>
    </location>
</feature>
<dbReference type="PANTHER" id="PTHR43653">
    <property type="entry name" value="CYTOCHROME C ASSEMBLY PROTEIN-RELATED"/>
    <property type="match status" value="1"/>
</dbReference>
<evidence type="ECO:0000256" key="3">
    <source>
        <dbReference type="ARBA" id="ARBA00022475"/>
    </source>
</evidence>
<comment type="similarity">
    <text evidence="2">Belongs to the CcmF/CycK/Ccl1/NrfE/CcsA family.</text>
</comment>
<feature type="transmembrane region" description="Helical" evidence="10">
    <location>
        <begin position="6"/>
        <end position="29"/>
    </location>
</feature>
<feature type="transmembrane region" description="Helical" evidence="10">
    <location>
        <begin position="394"/>
        <end position="413"/>
    </location>
</feature>
<dbReference type="Proteomes" id="UP001549110">
    <property type="component" value="Unassembled WGS sequence"/>
</dbReference>
<keyword evidence="6" id="KW-0201">Cytochrome c-type biogenesis</keyword>
<dbReference type="RefSeq" id="WP_354297134.1">
    <property type="nucleotide sequence ID" value="NZ_JBEPLU010000001.1"/>
</dbReference>
<evidence type="ECO:0000256" key="5">
    <source>
        <dbReference type="ARBA" id="ARBA00022692"/>
    </source>
</evidence>
<evidence type="ECO:0000256" key="9">
    <source>
        <dbReference type="ARBA" id="ARBA00037230"/>
    </source>
</evidence>
<dbReference type="InterPro" id="IPR002541">
    <property type="entry name" value="Cyt_c_assembly"/>
</dbReference>
<dbReference type="InterPro" id="IPR003568">
    <property type="entry name" value="Cyt_c_biogenesis_CcmF"/>
</dbReference>
<dbReference type="PRINTS" id="PR01411">
    <property type="entry name" value="CCMFBIOGNSIS"/>
</dbReference>
<keyword evidence="8 10" id="KW-0472">Membrane</keyword>
<dbReference type="InterPro" id="IPR003567">
    <property type="entry name" value="Cyt_c_biogenesis"/>
</dbReference>
<evidence type="ECO:0000256" key="7">
    <source>
        <dbReference type="ARBA" id="ARBA00022989"/>
    </source>
</evidence>
<keyword evidence="7 10" id="KW-1133">Transmembrane helix</keyword>
<feature type="transmembrane region" description="Helical" evidence="10">
    <location>
        <begin position="272"/>
        <end position="292"/>
    </location>
</feature>
<reference evidence="13 14" key="1">
    <citation type="submission" date="2024-06" db="EMBL/GenBank/DDBJ databases">
        <title>Genomic Encyclopedia of Type Strains, Phase IV (KMG-IV): sequencing the most valuable type-strain genomes for metagenomic binning, comparative biology and taxonomic classification.</title>
        <authorList>
            <person name="Goeker M."/>
        </authorList>
    </citation>
    <scope>NUCLEOTIDE SEQUENCE [LARGE SCALE GENOMIC DNA]</scope>
    <source>
        <strain evidence="13 14">DSM 17809</strain>
    </source>
</reference>
<feature type="transmembrane region" description="Helical" evidence="10">
    <location>
        <begin position="312"/>
        <end position="331"/>
    </location>
</feature>
<evidence type="ECO:0000256" key="6">
    <source>
        <dbReference type="ARBA" id="ARBA00022748"/>
    </source>
</evidence>
<dbReference type="NCBIfam" id="TIGR00353">
    <property type="entry name" value="nrfE"/>
    <property type="match status" value="1"/>
</dbReference>